<dbReference type="PIRSF" id="PIRSF016838">
    <property type="entry name" value="PafC"/>
    <property type="match status" value="1"/>
</dbReference>
<feature type="domain" description="WYL" evidence="1">
    <location>
        <begin position="167"/>
        <end position="231"/>
    </location>
</feature>
<dbReference type="InterPro" id="IPR051534">
    <property type="entry name" value="CBASS_pafABC_assoc_protein"/>
</dbReference>
<dbReference type="RefSeq" id="WP_194556414.1">
    <property type="nucleotide sequence ID" value="NZ_JADKMY010000001.1"/>
</dbReference>
<evidence type="ECO:0000259" key="1">
    <source>
        <dbReference type="Pfam" id="PF13280"/>
    </source>
</evidence>
<dbReference type="InterPro" id="IPR026881">
    <property type="entry name" value="WYL_dom"/>
</dbReference>
<keyword evidence="4" id="KW-1185">Reference proteome</keyword>
<accession>A0ABR9ZJL7</accession>
<evidence type="ECO:0000313" key="3">
    <source>
        <dbReference type="EMBL" id="MBF4553636.1"/>
    </source>
</evidence>
<evidence type="ECO:0000313" key="4">
    <source>
        <dbReference type="Proteomes" id="UP000635902"/>
    </source>
</evidence>
<dbReference type="PANTHER" id="PTHR34580:SF1">
    <property type="entry name" value="PROTEIN PAFC"/>
    <property type="match status" value="1"/>
</dbReference>
<dbReference type="Pfam" id="PF19187">
    <property type="entry name" value="HTH_PafC"/>
    <property type="match status" value="1"/>
</dbReference>
<dbReference type="EMBL" id="JADKMY010000001">
    <property type="protein sequence ID" value="MBF4553636.1"/>
    <property type="molecule type" value="Genomic_DNA"/>
</dbReference>
<dbReference type="Pfam" id="PF13280">
    <property type="entry name" value="WYL"/>
    <property type="match status" value="1"/>
</dbReference>
<evidence type="ECO:0000259" key="2">
    <source>
        <dbReference type="Pfam" id="PF19187"/>
    </source>
</evidence>
<protein>
    <submittedName>
        <fullName evidence="3">WYL domain-containing protein</fullName>
    </submittedName>
</protein>
<comment type="caution">
    <text evidence="3">The sequence shown here is derived from an EMBL/GenBank/DDBJ whole genome shotgun (WGS) entry which is preliminary data.</text>
</comment>
<dbReference type="PROSITE" id="PS52050">
    <property type="entry name" value="WYL"/>
    <property type="match status" value="1"/>
</dbReference>
<gene>
    <name evidence="3" type="ORF">IRY30_06020</name>
</gene>
<sequence length="334" mass="36767">MTSPASPNKPGQQLAQSVNVLAWFRAHPEGTFMQASAQLGIPVAQLKHELTQLSLCGLPGYFPGSLVEVAMDKTTARVEFTAGMDRPLALTPMEAGVLLFSLEALRSTLPEEQQPAVQKVSGKIRGLLAAARDKQPVENALDGAEVASGKKDGESTNHSEAPGLRQRVMEAVRERRQLEVRYRSTSSDTTTTRSLNPDHVAMINGETYVWGREAGREQRSYALSRMQVLEVGEPGSAEGKPQVPTLDHTDPFNFEASTDWGTLCLSPELAWMLEYYPMWLVEEKEAPLVSIPDTGAWLERFCIAYGENITVMAPESLKNRVSHRAKNGLRAYTK</sequence>
<proteinExistence type="predicted"/>
<feature type="domain" description="PafC HTH" evidence="2">
    <location>
        <begin position="12"/>
        <end position="125"/>
    </location>
</feature>
<organism evidence="3 4">
    <name type="scientific">Corynebacterium suicordis DSM 45110</name>
    <dbReference type="NCBI Taxonomy" id="1121369"/>
    <lineage>
        <taxon>Bacteria</taxon>
        <taxon>Bacillati</taxon>
        <taxon>Actinomycetota</taxon>
        <taxon>Actinomycetes</taxon>
        <taxon>Mycobacteriales</taxon>
        <taxon>Corynebacteriaceae</taxon>
        <taxon>Corynebacterium</taxon>
    </lineage>
</organism>
<dbReference type="Proteomes" id="UP000635902">
    <property type="component" value="Unassembled WGS sequence"/>
</dbReference>
<reference evidence="3 4" key="1">
    <citation type="submission" date="2020-10" db="EMBL/GenBank/DDBJ databases">
        <title>Novel species in genus Corynebacterium.</title>
        <authorList>
            <person name="Zhang G."/>
        </authorList>
    </citation>
    <scope>NUCLEOTIDE SEQUENCE [LARGE SCALE GENOMIC DNA]</scope>
    <source>
        <strain evidence="3 4">DSM 45110</strain>
    </source>
</reference>
<name>A0ABR9ZJL7_9CORY</name>
<dbReference type="InterPro" id="IPR028349">
    <property type="entry name" value="PafC-like"/>
</dbReference>
<dbReference type="PANTHER" id="PTHR34580">
    <property type="match status" value="1"/>
</dbReference>
<dbReference type="InterPro" id="IPR043839">
    <property type="entry name" value="PafC_HTH"/>
</dbReference>